<evidence type="ECO:0000313" key="3">
    <source>
        <dbReference type="Proteomes" id="UP000663882"/>
    </source>
</evidence>
<reference evidence="1" key="1">
    <citation type="submission" date="2021-02" db="EMBL/GenBank/DDBJ databases">
        <authorList>
            <person name="Nowell W R."/>
        </authorList>
    </citation>
    <scope>NUCLEOTIDE SEQUENCE</scope>
</reference>
<name>A0A815J6N4_9BILA</name>
<organism evidence="1 3">
    <name type="scientific">Rotaria sordida</name>
    <dbReference type="NCBI Taxonomy" id="392033"/>
    <lineage>
        <taxon>Eukaryota</taxon>
        <taxon>Metazoa</taxon>
        <taxon>Spiralia</taxon>
        <taxon>Gnathifera</taxon>
        <taxon>Rotifera</taxon>
        <taxon>Eurotatoria</taxon>
        <taxon>Bdelloidea</taxon>
        <taxon>Philodinida</taxon>
        <taxon>Philodinidae</taxon>
        <taxon>Rotaria</taxon>
    </lineage>
</organism>
<protein>
    <submittedName>
        <fullName evidence="1">Uncharacterized protein</fullName>
    </submittedName>
</protein>
<comment type="caution">
    <text evidence="1">The sequence shown here is derived from an EMBL/GenBank/DDBJ whole genome shotgun (WGS) entry which is preliminary data.</text>
</comment>
<dbReference type="EMBL" id="CAJOAX010004049">
    <property type="protein sequence ID" value="CAF3887003.1"/>
    <property type="molecule type" value="Genomic_DNA"/>
</dbReference>
<dbReference type="AlphaFoldDB" id="A0A815J6N4"/>
<evidence type="ECO:0000313" key="2">
    <source>
        <dbReference type="EMBL" id="CAF3887003.1"/>
    </source>
</evidence>
<gene>
    <name evidence="2" type="ORF">OTI717_LOCUS23063</name>
    <name evidence="1" type="ORF">RFH988_LOCUS33424</name>
</gene>
<evidence type="ECO:0000313" key="1">
    <source>
        <dbReference type="EMBL" id="CAF1372710.1"/>
    </source>
</evidence>
<dbReference type="Proteomes" id="UP000663823">
    <property type="component" value="Unassembled WGS sequence"/>
</dbReference>
<dbReference type="EMBL" id="CAJNOO010004202">
    <property type="protein sequence ID" value="CAF1372710.1"/>
    <property type="molecule type" value="Genomic_DNA"/>
</dbReference>
<dbReference type="OrthoDB" id="10525575at2759"/>
<dbReference type="Proteomes" id="UP000663882">
    <property type="component" value="Unassembled WGS sequence"/>
</dbReference>
<accession>A0A815J6N4</accession>
<sequence>MKLFTDFVLGAQDIEKTVFAECRQATGNDSSTTYRTINITYPVMSLSDKIKISDNDSDDQDSNNATCSSNVIVDEPIDENFEEVRRKLKYFTCKQKYFEMEIVDLLYVEDKLLENIQAVCCWHRLRKITMEHDYPDEK</sequence>
<proteinExistence type="predicted"/>